<name>A0ABD0Y2R9_9HEMI</name>
<organism evidence="6 7">
    <name type="scientific">Ranatra chinensis</name>
    <dbReference type="NCBI Taxonomy" id="642074"/>
    <lineage>
        <taxon>Eukaryota</taxon>
        <taxon>Metazoa</taxon>
        <taxon>Ecdysozoa</taxon>
        <taxon>Arthropoda</taxon>
        <taxon>Hexapoda</taxon>
        <taxon>Insecta</taxon>
        <taxon>Pterygota</taxon>
        <taxon>Neoptera</taxon>
        <taxon>Paraneoptera</taxon>
        <taxon>Hemiptera</taxon>
        <taxon>Heteroptera</taxon>
        <taxon>Panheteroptera</taxon>
        <taxon>Nepomorpha</taxon>
        <taxon>Nepidae</taxon>
        <taxon>Ranatrinae</taxon>
        <taxon>Ranatra</taxon>
    </lineage>
</organism>
<dbReference type="InterPro" id="IPR014768">
    <property type="entry name" value="GBD/FH3_dom"/>
</dbReference>
<evidence type="ECO:0008006" key="8">
    <source>
        <dbReference type="Google" id="ProtNLM"/>
    </source>
</evidence>
<dbReference type="PROSITE" id="PS51444">
    <property type="entry name" value="FH2"/>
    <property type="match status" value="1"/>
</dbReference>
<feature type="compositionally biased region" description="Pro residues" evidence="2">
    <location>
        <begin position="272"/>
        <end position="356"/>
    </location>
</feature>
<dbReference type="PANTHER" id="PTHR45691">
    <property type="entry name" value="PROTEIN DIAPHANOUS"/>
    <property type="match status" value="1"/>
</dbReference>
<proteinExistence type="predicted"/>
<dbReference type="SMART" id="SM00498">
    <property type="entry name" value="FH2"/>
    <property type="match status" value="1"/>
</dbReference>
<dbReference type="Gene3D" id="1.10.238.150">
    <property type="entry name" value="Formin, FH3 diaphanous domain"/>
    <property type="match status" value="1"/>
</dbReference>
<dbReference type="InterPro" id="IPR010465">
    <property type="entry name" value="Drf_DAD"/>
</dbReference>
<reference evidence="6 7" key="1">
    <citation type="submission" date="2024-07" db="EMBL/GenBank/DDBJ databases">
        <title>Chromosome-level genome assembly of the water stick insect Ranatra chinensis (Heteroptera: Nepidae).</title>
        <authorList>
            <person name="Liu X."/>
        </authorList>
    </citation>
    <scope>NUCLEOTIDE SEQUENCE [LARGE SCALE GENOMIC DNA]</scope>
    <source>
        <strain evidence="6">Cailab_2021Rc</strain>
        <tissue evidence="6">Muscle</tissue>
    </source>
</reference>
<dbReference type="InterPro" id="IPR016024">
    <property type="entry name" value="ARM-type_fold"/>
</dbReference>
<comment type="caution">
    <text evidence="6">The sequence shown here is derived from an EMBL/GenBank/DDBJ whole genome shotgun (WGS) entry which is preliminary data.</text>
</comment>
<dbReference type="InterPro" id="IPR010472">
    <property type="entry name" value="FH3_dom"/>
</dbReference>
<dbReference type="InterPro" id="IPR042201">
    <property type="entry name" value="FH2_Formin_sf"/>
</dbReference>
<evidence type="ECO:0000313" key="7">
    <source>
        <dbReference type="Proteomes" id="UP001558652"/>
    </source>
</evidence>
<dbReference type="InterPro" id="IPR011989">
    <property type="entry name" value="ARM-like"/>
</dbReference>
<dbReference type="PROSITE" id="PS51232">
    <property type="entry name" value="GBD_FH3"/>
    <property type="match status" value="1"/>
</dbReference>
<dbReference type="Pfam" id="PF06367">
    <property type="entry name" value="Drf_FH3"/>
    <property type="match status" value="1"/>
</dbReference>
<feature type="region of interest" description="Disordered" evidence="2">
    <location>
        <begin position="260"/>
        <end position="360"/>
    </location>
</feature>
<evidence type="ECO:0000256" key="1">
    <source>
        <dbReference type="SAM" id="Coils"/>
    </source>
</evidence>
<dbReference type="Pfam" id="PF02181">
    <property type="entry name" value="FH2"/>
    <property type="match status" value="1"/>
</dbReference>
<keyword evidence="7" id="KW-1185">Reference proteome</keyword>
<gene>
    <name evidence="6" type="ORF">AAG570_004061</name>
</gene>
<feature type="coiled-coil region" evidence="1">
    <location>
        <begin position="216"/>
        <end position="257"/>
    </location>
</feature>
<dbReference type="InterPro" id="IPR015425">
    <property type="entry name" value="FH2_Formin"/>
</dbReference>
<feature type="domain" description="GBD/FH3" evidence="4">
    <location>
        <begin position="1"/>
        <end position="198"/>
    </location>
</feature>
<dbReference type="InterPro" id="IPR051412">
    <property type="entry name" value="Formin_Homology_Diaphanous_sf"/>
</dbReference>
<evidence type="ECO:0000259" key="3">
    <source>
        <dbReference type="PROSITE" id="PS51231"/>
    </source>
</evidence>
<dbReference type="InterPro" id="IPR014767">
    <property type="entry name" value="DAD_dom"/>
</dbReference>
<feature type="domain" description="DAD" evidence="3">
    <location>
        <begin position="755"/>
        <end position="785"/>
    </location>
</feature>
<dbReference type="AlphaFoldDB" id="A0ABD0Y2R9"/>
<dbReference type="Pfam" id="PF06345">
    <property type="entry name" value="Drf_DAD"/>
    <property type="match status" value="1"/>
</dbReference>
<dbReference type="EMBL" id="JBFDAA010000015">
    <property type="protein sequence ID" value="KAL1117746.1"/>
    <property type="molecule type" value="Genomic_DNA"/>
</dbReference>
<dbReference type="Gene3D" id="1.25.10.10">
    <property type="entry name" value="Leucine-rich Repeat Variant"/>
    <property type="match status" value="1"/>
</dbReference>
<dbReference type="Proteomes" id="UP001558652">
    <property type="component" value="Unassembled WGS sequence"/>
</dbReference>
<dbReference type="PROSITE" id="PS51231">
    <property type="entry name" value="DAD"/>
    <property type="match status" value="1"/>
</dbReference>
<dbReference type="Gene3D" id="1.20.58.2220">
    <property type="entry name" value="Formin, FH2 domain"/>
    <property type="match status" value="1"/>
</dbReference>
<evidence type="ECO:0000313" key="6">
    <source>
        <dbReference type="EMBL" id="KAL1117746.1"/>
    </source>
</evidence>
<dbReference type="Gene3D" id="1.20.58.630">
    <property type="match status" value="1"/>
</dbReference>
<evidence type="ECO:0000259" key="4">
    <source>
        <dbReference type="PROSITE" id="PS51232"/>
    </source>
</evidence>
<sequence length="835" mass="93807">MLEAVKVLAAICLIPCDSTITVSGHEKILEGVTRTSERTGKERFQPIIRGLTFRGNEPLRVACFQLINAIVSTPDDLDFRIHLRNEFMRVGLIDLMEALEKDASEDLSVQIKVFNEHKNDDFEEFVQKFDNVRFDMDDVNDCFEILKNGVMDTQSEPYFLSILQHLLFIRDDHLIRPAYYRLIEECITQIVLHRNGCDPDFRAARRFNIDVQYAIDNSVEKSRQEEERKIEELKQKLEEALAKRQELEAELEQARLGKVPDNVVGLKTGGIGPPPPAPPPIPAPPPPPPMPGGLPPPPPPPPMPGAGGGPPPPPPPPMMPGSGCPPPPPPPMFGGSGPPPPPMFGGGGPMPPPPPHIETLPYGLRPKKTWKVEGIKRANWITIMPQKLSENSFWVKAQEEKYAIPEILNGLASKFSSKPSVKKVDDTVDRYKTGSTKKVKELQVLDGKAAQNLSILLGGSLKHIPYEDIKRHILHCDVSVLTDNVLENLIMYLPRADQLKKFSELKVDYKELTEAEQFAYTISEIKRLLPRLKSMSFKLHQPEMVQDIKPDIVAATAACEEVKQSKKFARILELSGTKDMQNKITLMHFLVDTIEQKFPELLTFADEMAHIDRAARVSRDNLKKALDTMEVNVKNLETDLNNNRTPQNEDDKFIESFAAEARQQLGVLKNMFKKMETLYEGLGVYYAFDVKKYAVEEFFTDLKVFKDSFYQAYKENILEREAEAKAVRAKEAREKAEAERAERAARRRALVDMTGATQEGVMDSLLEALQTGSAFSRDQRRKRAGPRIAGGTELYSSIAGKIALVCSHSELSDCLEGFFGVTFCYLSANYVTQNN</sequence>
<dbReference type="SUPFAM" id="SSF48371">
    <property type="entry name" value="ARM repeat"/>
    <property type="match status" value="1"/>
</dbReference>
<dbReference type="Gene3D" id="6.10.30.30">
    <property type="match status" value="1"/>
</dbReference>
<protein>
    <recommendedName>
        <fullName evidence="8">Diaphanous</fullName>
    </recommendedName>
</protein>
<dbReference type="SUPFAM" id="SSF101447">
    <property type="entry name" value="Formin homology 2 domain (FH2 domain)"/>
    <property type="match status" value="1"/>
</dbReference>
<evidence type="ECO:0000256" key="2">
    <source>
        <dbReference type="SAM" id="MobiDB-lite"/>
    </source>
</evidence>
<feature type="coiled-coil region" evidence="1">
    <location>
        <begin position="710"/>
        <end position="748"/>
    </location>
</feature>
<evidence type="ECO:0000259" key="5">
    <source>
        <dbReference type="PROSITE" id="PS51444"/>
    </source>
</evidence>
<keyword evidence="1" id="KW-0175">Coiled coil</keyword>
<accession>A0ABD0Y2R9</accession>
<dbReference type="PANTHER" id="PTHR45691:SF6">
    <property type="entry name" value="PROTEIN DIAPHANOUS"/>
    <property type="match status" value="1"/>
</dbReference>
<feature type="domain" description="FH2" evidence="5">
    <location>
        <begin position="365"/>
        <end position="735"/>
    </location>
</feature>
<dbReference type="SMART" id="SM01139">
    <property type="entry name" value="Drf_FH3"/>
    <property type="match status" value="1"/>
</dbReference>